<reference evidence="6 7" key="1">
    <citation type="submission" date="2020-04" db="EMBL/GenBank/DDBJ databases">
        <title>Ferrimonas sp. S7 isolated from sea water.</title>
        <authorList>
            <person name="Bae S.S."/>
            <person name="Baek K."/>
        </authorList>
    </citation>
    <scope>NUCLEOTIDE SEQUENCE [LARGE SCALE GENOMIC DNA]</scope>
    <source>
        <strain evidence="6 7">S7</strain>
    </source>
</reference>
<protein>
    <submittedName>
        <fullName evidence="6">TetR/AcrR family transcriptional regulator</fullName>
    </submittedName>
</protein>
<dbReference type="AlphaFoldDB" id="A0A6H1UIL8"/>
<dbReference type="GO" id="GO:0000976">
    <property type="term" value="F:transcription cis-regulatory region binding"/>
    <property type="evidence" value="ECO:0007669"/>
    <property type="project" value="TreeGrafter"/>
</dbReference>
<dbReference type="KEGG" id="fes:HER31_15395"/>
<sequence>MTSLNREDHRLFESEGVNAMNKSELFKSRERRILAAALSTARSKGALDFRMADVARVAECSVGTLYGHFLSKEDMMAALVQLAVQRRTEWFELVQLMPISSAEKFIVLLLSDRRRLVQDDVLAQLEVLVNNTELWCRAADQRQIALRNTNRELSEVLQSVLKTAVEVGEVQLDVVEVERTAELGRALMLGVQLQASRQTLGPVKLLQDEAIMMDALLVLLEKAGLNAPVGNWHERCFEVLSQNQQQLEGLVLSEVGVA</sequence>
<evidence type="ECO:0000256" key="1">
    <source>
        <dbReference type="ARBA" id="ARBA00023015"/>
    </source>
</evidence>
<evidence type="ECO:0000313" key="7">
    <source>
        <dbReference type="Proteomes" id="UP000501602"/>
    </source>
</evidence>
<dbReference type="RefSeq" id="WP_168661861.1">
    <property type="nucleotide sequence ID" value="NZ_CP051180.1"/>
</dbReference>
<dbReference type="InterPro" id="IPR001647">
    <property type="entry name" value="HTH_TetR"/>
</dbReference>
<keyword evidence="2 4" id="KW-0238">DNA-binding</keyword>
<dbReference type="PROSITE" id="PS50977">
    <property type="entry name" value="HTH_TETR_2"/>
    <property type="match status" value="1"/>
</dbReference>
<evidence type="ECO:0000256" key="3">
    <source>
        <dbReference type="ARBA" id="ARBA00023163"/>
    </source>
</evidence>
<keyword evidence="7" id="KW-1185">Reference proteome</keyword>
<dbReference type="InterPro" id="IPR009057">
    <property type="entry name" value="Homeodomain-like_sf"/>
</dbReference>
<dbReference type="SUPFAM" id="SSF46689">
    <property type="entry name" value="Homeodomain-like"/>
    <property type="match status" value="1"/>
</dbReference>
<dbReference type="Gene3D" id="1.10.357.10">
    <property type="entry name" value="Tetracycline Repressor, domain 2"/>
    <property type="match status" value="1"/>
</dbReference>
<organism evidence="6 7">
    <name type="scientific">Ferrimonas lipolytica</name>
    <dbReference type="NCBI Taxonomy" id="2724191"/>
    <lineage>
        <taxon>Bacteria</taxon>
        <taxon>Pseudomonadati</taxon>
        <taxon>Pseudomonadota</taxon>
        <taxon>Gammaproteobacteria</taxon>
        <taxon>Alteromonadales</taxon>
        <taxon>Ferrimonadaceae</taxon>
        <taxon>Ferrimonas</taxon>
    </lineage>
</organism>
<evidence type="ECO:0000256" key="4">
    <source>
        <dbReference type="PROSITE-ProRule" id="PRU00335"/>
    </source>
</evidence>
<name>A0A6H1UIL8_9GAMM</name>
<accession>A0A6H1UIL8</accession>
<evidence type="ECO:0000256" key="2">
    <source>
        <dbReference type="ARBA" id="ARBA00023125"/>
    </source>
</evidence>
<gene>
    <name evidence="6" type="ORF">HER31_15395</name>
</gene>
<proteinExistence type="predicted"/>
<keyword evidence="1" id="KW-0805">Transcription regulation</keyword>
<dbReference type="InterPro" id="IPR050109">
    <property type="entry name" value="HTH-type_TetR-like_transc_reg"/>
</dbReference>
<keyword evidence="3" id="KW-0804">Transcription</keyword>
<dbReference type="Proteomes" id="UP000501602">
    <property type="component" value="Chromosome"/>
</dbReference>
<dbReference type="PANTHER" id="PTHR30055:SF234">
    <property type="entry name" value="HTH-TYPE TRANSCRIPTIONAL REGULATOR BETI"/>
    <property type="match status" value="1"/>
</dbReference>
<dbReference type="PANTHER" id="PTHR30055">
    <property type="entry name" value="HTH-TYPE TRANSCRIPTIONAL REGULATOR RUTR"/>
    <property type="match status" value="1"/>
</dbReference>
<evidence type="ECO:0000259" key="5">
    <source>
        <dbReference type="PROSITE" id="PS50977"/>
    </source>
</evidence>
<feature type="domain" description="HTH tetR-type" evidence="5">
    <location>
        <begin position="27"/>
        <end position="87"/>
    </location>
</feature>
<evidence type="ECO:0000313" key="6">
    <source>
        <dbReference type="EMBL" id="QIZ78163.1"/>
    </source>
</evidence>
<dbReference type="Pfam" id="PF00440">
    <property type="entry name" value="TetR_N"/>
    <property type="match status" value="1"/>
</dbReference>
<dbReference type="EMBL" id="CP051180">
    <property type="protein sequence ID" value="QIZ78163.1"/>
    <property type="molecule type" value="Genomic_DNA"/>
</dbReference>
<dbReference type="GO" id="GO:0003700">
    <property type="term" value="F:DNA-binding transcription factor activity"/>
    <property type="evidence" value="ECO:0007669"/>
    <property type="project" value="TreeGrafter"/>
</dbReference>
<feature type="DNA-binding region" description="H-T-H motif" evidence="4">
    <location>
        <begin position="50"/>
        <end position="69"/>
    </location>
</feature>